<dbReference type="AlphaFoldDB" id="A0A4R2IF09"/>
<organism evidence="1 2">
    <name type="scientific">Dokdonella fugitiva</name>
    <dbReference type="NCBI Taxonomy" id="328517"/>
    <lineage>
        <taxon>Bacteria</taxon>
        <taxon>Pseudomonadati</taxon>
        <taxon>Pseudomonadota</taxon>
        <taxon>Gammaproteobacteria</taxon>
        <taxon>Lysobacterales</taxon>
        <taxon>Rhodanobacteraceae</taxon>
        <taxon>Dokdonella</taxon>
    </lineage>
</organism>
<protein>
    <submittedName>
        <fullName evidence="1">Uncharacterized protein</fullName>
    </submittedName>
</protein>
<name>A0A4R2IF09_9GAMM</name>
<proteinExistence type="predicted"/>
<dbReference type="Proteomes" id="UP000294862">
    <property type="component" value="Unassembled WGS sequence"/>
</dbReference>
<reference evidence="1 2" key="1">
    <citation type="journal article" date="2015" name="Stand. Genomic Sci.">
        <title>Genomic Encyclopedia of Bacterial and Archaeal Type Strains, Phase III: the genomes of soil and plant-associated and newly described type strains.</title>
        <authorList>
            <person name="Whitman W.B."/>
            <person name="Woyke T."/>
            <person name="Klenk H.P."/>
            <person name="Zhou Y."/>
            <person name="Lilburn T.G."/>
            <person name="Beck B.J."/>
            <person name="De Vos P."/>
            <person name="Vandamme P."/>
            <person name="Eisen J.A."/>
            <person name="Garrity G."/>
            <person name="Hugenholtz P."/>
            <person name="Kyrpides N.C."/>
        </authorList>
    </citation>
    <scope>NUCLEOTIDE SEQUENCE [LARGE SCALE GENOMIC DNA]</scope>
    <source>
        <strain evidence="1 2">A3</strain>
    </source>
</reference>
<evidence type="ECO:0000313" key="2">
    <source>
        <dbReference type="Proteomes" id="UP000294862"/>
    </source>
</evidence>
<keyword evidence="2" id="KW-1185">Reference proteome</keyword>
<gene>
    <name evidence="1" type="ORF">EV148_101334</name>
</gene>
<comment type="caution">
    <text evidence="1">The sequence shown here is derived from an EMBL/GenBank/DDBJ whole genome shotgun (WGS) entry which is preliminary data.</text>
</comment>
<accession>A0A4R2IF09</accession>
<dbReference type="EMBL" id="SLWQ01000001">
    <property type="protein sequence ID" value="TCO42927.1"/>
    <property type="molecule type" value="Genomic_DNA"/>
</dbReference>
<evidence type="ECO:0000313" key="1">
    <source>
        <dbReference type="EMBL" id="TCO42927.1"/>
    </source>
</evidence>
<sequence>MQGDTVRSPRSRDLRSHIFLVTSPTHIDDRSATVNEMAAVIAPELITQGVPAS</sequence>